<proteinExistence type="predicted"/>
<evidence type="ECO:0000259" key="1">
    <source>
        <dbReference type="PROSITE" id="PS50914"/>
    </source>
</evidence>
<keyword evidence="3" id="KW-1185">Reference proteome</keyword>
<dbReference type="Proteomes" id="UP000681340">
    <property type="component" value="Unassembled WGS sequence"/>
</dbReference>
<comment type="caution">
    <text evidence="2">The sequence shown here is derived from an EMBL/GenBank/DDBJ whole genome shotgun (WGS) entry which is preliminary data.</text>
</comment>
<dbReference type="Gene3D" id="3.30.1340.30">
    <property type="match status" value="1"/>
</dbReference>
<dbReference type="RefSeq" id="WP_212990825.1">
    <property type="nucleotide sequence ID" value="NZ_BAABEA010000025.1"/>
</dbReference>
<evidence type="ECO:0000313" key="2">
    <source>
        <dbReference type="EMBL" id="GIM71954.1"/>
    </source>
</evidence>
<accession>A0A919SHU4</accession>
<dbReference type="PROSITE" id="PS50914">
    <property type="entry name" value="BON"/>
    <property type="match status" value="1"/>
</dbReference>
<protein>
    <recommendedName>
        <fullName evidence="1">BON domain-containing protein</fullName>
    </recommendedName>
</protein>
<feature type="domain" description="BON" evidence="1">
    <location>
        <begin position="29"/>
        <end position="97"/>
    </location>
</feature>
<gene>
    <name evidence="2" type="ORF">Aau02nite_48550</name>
</gene>
<dbReference type="AlphaFoldDB" id="A0A919SHU4"/>
<dbReference type="EMBL" id="BOQL01000038">
    <property type="protein sequence ID" value="GIM71954.1"/>
    <property type="molecule type" value="Genomic_DNA"/>
</dbReference>
<sequence length="102" mass="11270">MVPLWPDNDGWRSRGHGSDDWVADEVLDAEEFLSRRVADEVNQDPEVSGGRMVVTVQNGVVILEGYADTPATRDAAGRRAWATSGVFDVCNMLTVDVYRSQD</sequence>
<dbReference type="Pfam" id="PF04972">
    <property type="entry name" value="BON"/>
    <property type="match status" value="1"/>
</dbReference>
<name>A0A919SHU4_9ACTN</name>
<dbReference type="InterPro" id="IPR007055">
    <property type="entry name" value="BON_dom"/>
</dbReference>
<evidence type="ECO:0000313" key="3">
    <source>
        <dbReference type="Proteomes" id="UP000681340"/>
    </source>
</evidence>
<reference evidence="2" key="1">
    <citation type="submission" date="2021-03" db="EMBL/GenBank/DDBJ databases">
        <title>Whole genome shotgun sequence of Actinoplanes auranticolor NBRC 12245.</title>
        <authorList>
            <person name="Komaki H."/>
            <person name="Tamura T."/>
        </authorList>
    </citation>
    <scope>NUCLEOTIDE SEQUENCE</scope>
    <source>
        <strain evidence="2">NBRC 12245</strain>
    </source>
</reference>
<organism evidence="2 3">
    <name type="scientific">Actinoplanes auranticolor</name>
    <dbReference type="NCBI Taxonomy" id="47988"/>
    <lineage>
        <taxon>Bacteria</taxon>
        <taxon>Bacillati</taxon>
        <taxon>Actinomycetota</taxon>
        <taxon>Actinomycetes</taxon>
        <taxon>Micromonosporales</taxon>
        <taxon>Micromonosporaceae</taxon>
        <taxon>Actinoplanes</taxon>
    </lineage>
</organism>